<evidence type="ECO:0000313" key="2">
    <source>
        <dbReference type="EMBL" id="UPV73182.1"/>
    </source>
</evidence>
<proteinExistence type="predicted"/>
<name>A0A8U0HQ49_9EURY</name>
<accession>A0A8U0HQ49</accession>
<dbReference type="RefSeq" id="WP_248649238.1">
    <property type="nucleotide sequence ID" value="NZ_CP096659.1"/>
</dbReference>
<dbReference type="KEGG" id="halx:M0R89_11550"/>
<sequence length="351" mass="39368">MSDDNGYKAGQIRELIDGGNIDAVLDAYQTDIDDAADLLMMFDRAGVAEDNPLRAALARKARTETLRDARREGNLDTLSASSGLTDNRVDAGDRDLSDEVNRLFRPSDRDHMLNLVLYAPPPPEGPTGVGKTDFAYRILEEAIIEHLPYGGLEVSSNNRSDPFPDVESWMELEEWLEETDGTKAFVWDEAAQVLQYADMSAGKALSQLIKLLRKYNCHLILIAHTGKDIPKDVRRMVLFCQKESKKEATIGAGLEEDSSSWMVIRDEMMQFRDIDATSIEYDSEGDTGDFEFDKDENGDDADESNELELRKCRGHNRHGEGCGQRTRHESGYCDAHRDQWGGDPDPRLGDE</sequence>
<dbReference type="InterPro" id="IPR027417">
    <property type="entry name" value="P-loop_NTPase"/>
</dbReference>
<dbReference type="AlphaFoldDB" id="A0A8U0HQ49"/>
<keyword evidence="3" id="KW-1185">Reference proteome</keyword>
<feature type="compositionally biased region" description="Polar residues" evidence="1">
    <location>
        <begin position="76"/>
        <end position="85"/>
    </location>
</feature>
<organism evidence="2 3">
    <name type="scientific">Halorussus limi</name>
    <dbReference type="NCBI Taxonomy" id="2938695"/>
    <lineage>
        <taxon>Archaea</taxon>
        <taxon>Methanobacteriati</taxon>
        <taxon>Methanobacteriota</taxon>
        <taxon>Stenosarchaea group</taxon>
        <taxon>Halobacteria</taxon>
        <taxon>Halobacteriales</taxon>
        <taxon>Haladaptataceae</taxon>
        <taxon>Halorussus</taxon>
    </lineage>
</organism>
<dbReference type="SUPFAM" id="SSF52540">
    <property type="entry name" value="P-loop containing nucleoside triphosphate hydrolases"/>
    <property type="match status" value="1"/>
</dbReference>
<evidence type="ECO:0000313" key="3">
    <source>
        <dbReference type="Proteomes" id="UP000830729"/>
    </source>
</evidence>
<feature type="region of interest" description="Disordered" evidence="1">
    <location>
        <begin position="281"/>
        <end position="351"/>
    </location>
</feature>
<dbReference type="EMBL" id="CP096659">
    <property type="protein sequence ID" value="UPV73182.1"/>
    <property type="molecule type" value="Genomic_DNA"/>
</dbReference>
<dbReference type="GeneID" id="72185843"/>
<dbReference type="Gene3D" id="3.40.50.300">
    <property type="entry name" value="P-loop containing nucleotide triphosphate hydrolases"/>
    <property type="match status" value="1"/>
</dbReference>
<reference evidence="2 3" key="1">
    <citation type="submission" date="2022-04" db="EMBL/GenBank/DDBJ databases">
        <title>Diverse halophilic archaea isolated from saline environments.</title>
        <authorList>
            <person name="Cui H.-L."/>
        </authorList>
    </citation>
    <scope>NUCLEOTIDE SEQUENCE [LARGE SCALE GENOMIC DNA]</scope>
    <source>
        <strain evidence="2 3">XZYJT49</strain>
    </source>
</reference>
<gene>
    <name evidence="2" type="ORF">M0R89_11550</name>
</gene>
<feature type="compositionally biased region" description="Basic and acidic residues" evidence="1">
    <location>
        <begin position="326"/>
        <end position="351"/>
    </location>
</feature>
<evidence type="ECO:0000256" key="1">
    <source>
        <dbReference type="SAM" id="MobiDB-lite"/>
    </source>
</evidence>
<feature type="compositionally biased region" description="Acidic residues" evidence="1">
    <location>
        <begin position="281"/>
        <end position="306"/>
    </location>
</feature>
<protein>
    <submittedName>
        <fullName evidence="2">Uncharacterized protein</fullName>
    </submittedName>
</protein>
<dbReference type="Proteomes" id="UP000830729">
    <property type="component" value="Chromosome"/>
</dbReference>
<feature type="region of interest" description="Disordered" evidence="1">
    <location>
        <begin position="66"/>
        <end position="92"/>
    </location>
</feature>